<evidence type="ECO:0000313" key="2">
    <source>
        <dbReference type="EMBL" id="MBA2846189.1"/>
    </source>
</evidence>
<keyword evidence="1" id="KW-1133">Transmembrane helix</keyword>
<keyword evidence="1" id="KW-0812">Transmembrane</keyword>
<dbReference type="AlphaFoldDB" id="A0A7J9NMD0"/>
<feature type="transmembrane region" description="Helical" evidence="1">
    <location>
        <begin position="236"/>
        <end position="255"/>
    </location>
</feature>
<dbReference type="EMBL" id="JACDUJ010000001">
    <property type="protein sequence ID" value="MBA2846189.1"/>
    <property type="molecule type" value="Genomic_DNA"/>
</dbReference>
<feature type="transmembrane region" description="Helical" evidence="1">
    <location>
        <begin position="182"/>
        <end position="200"/>
    </location>
</feature>
<reference evidence="2 3" key="1">
    <citation type="submission" date="2020-07" db="EMBL/GenBank/DDBJ databases">
        <title>Genomic Encyclopedia of Type Strains, Phase IV (KMG-V): Genome sequencing to study the core and pangenomes of soil and plant-associated prokaryotes.</title>
        <authorList>
            <person name="Whitman W."/>
        </authorList>
    </citation>
    <scope>NUCLEOTIDE SEQUENCE [LARGE SCALE GENOMIC DNA]</scope>
    <source>
        <strain evidence="2 3">A5</strain>
    </source>
</reference>
<comment type="caution">
    <text evidence="2">The sequence shown here is derived from an EMBL/GenBank/DDBJ whole genome shotgun (WGS) entry which is preliminary data.</text>
</comment>
<dbReference type="Proteomes" id="UP000571854">
    <property type="component" value="Unassembled WGS sequence"/>
</dbReference>
<evidence type="ECO:0000313" key="3">
    <source>
        <dbReference type="Proteomes" id="UP000571854"/>
    </source>
</evidence>
<name>A0A7J9NMD0_METMI</name>
<dbReference type="RefSeq" id="WP_181491764.1">
    <property type="nucleotide sequence ID" value="NZ_JACDUJ010000001.1"/>
</dbReference>
<organism evidence="2 3">
    <name type="scientific">Methanococcus maripaludis</name>
    <name type="common">Methanococcus deltae</name>
    <dbReference type="NCBI Taxonomy" id="39152"/>
    <lineage>
        <taxon>Archaea</taxon>
        <taxon>Methanobacteriati</taxon>
        <taxon>Methanobacteriota</taxon>
        <taxon>Methanomada group</taxon>
        <taxon>Methanococci</taxon>
        <taxon>Methanococcales</taxon>
        <taxon>Methanococcaceae</taxon>
        <taxon>Methanococcus</taxon>
    </lineage>
</organism>
<accession>A0A7J9NMD0</accession>
<sequence length="482" mass="56420">MRKFIFLLLFLIPLASAEENQMQDMSYDYFGSITANSLDSNVNTFDDCIIQSTFYNKSDMTLKIEITNNKEIPVKAKFLDIYSESLKNVEILPGTNIYTYENVKTKDSKIFVAYWNDNDIAVIKKSTINLELADTTYLASLKDISFYAWKKIVLALILFYIGLHVTKTTLTKKMLQLNLQEALPVILANLLVFYFILFTAKYGLVSFTWKAIIQGRYDVFIPIPHLLWNFKYFFSYFNYLYIVPILLGYFAGFRLHDAPVLRLFNWNFDLVKNQLIRILKNDDGENSYRVKWIDGKYYNLFLPKSVGRSFDYSEHSCTKIEDEGPIYHIIDYEIKKFDEKEYNESTFWNRILSYFEKKHDGIKEYFGKVRGDINIKPSMLLTVDDLRLLNLQGNLTNMKEWIYTLLLMVSKLQDGRAKDVAMMTTYASDMHKFFSENPARSEYAFKLIEKMGLAGIEEFEELEELKKKAEEEAKEKDGGLDG</sequence>
<feature type="transmembrane region" description="Helical" evidence="1">
    <location>
        <begin position="152"/>
        <end position="170"/>
    </location>
</feature>
<evidence type="ECO:0000256" key="1">
    <source>
        <dbReference type="SAM" id="Phobius"/>
    </source>
</evidence>
<protein>
    <submittedName>
        <fullName evidence="2">Uncharacterized protein</fullName>
    </submittedName>
</protein>
<keyword evidence="1" id="KW-0472">Membrane</keyword>
<proteinExistence type="predicted"/>
<gene>
    <name evidence="2" type="ORF">HNP88_000373</name>
</gene>